<protein>
    <submittedName>
        <fullName evidence="5">Uncharacterized protein</fullName>
    </submittedName>
</protein>
<evidence type="ECO:0000313" key="6">
    <source>
        <dbReference type="Proteomes" id="UP001139494"/>
    </source>
</evidence>
<feature type="domain" description="DUF8054" evidence="2">
    <location>
        <begin position="7"/>
        <end position="86"/>
    </location>
</feature>
<feature type="domain" description="DUF8054" evidence="3">
    <location>
        <begin position="255"/>
        <end position="295"/>
    </location>
</feature>
<gene>
    <name evidence="5" type="ORF">KM295_04885</name>
</gene>
<feature type="region of interest" description="Disordered" evidence="1">
    <location>
        <begin position="95"/>
        <end position="118"/>
    </location>
</feature>
<sequence>MIRDVLEAVRQPEHTGENRCPPCTVVNVLLAAALGALVSRRSKPAGAAVTVVSIGLIYLRGYLVPGTPELTKRYLPPSVLRWFGKEPDPGLAVGVDAEPAANGERRSGPTAGDDGGAATVPEDLETYFLEAGILEPRESDGDLQLTGAFEAEWIDAIDSVLESGVDTGAVVGAFGFEDGPAAFDLEEKGNGAYALQYGSESDEGRRRNAGTWPSYAALVADIAASRRLGSWLEDWDAYGPEAKGRLPGGLRMFLETCPTAEGGVELTEETVTSCCSSETVVAVVCEETGDRLFEHPLPD</sequence>
<proteinExistence type="predicted"/>
<reference evidence="5" key="1">
    <citation type="journal article" date="2023" name="Front. Microbiol.">
        <title>Genomic-based phylogenetic and metabolic analyses of the genus Natronomonas, and description of Natronomonas aquatica sp. nov.</title>
        <authorList>
            <person name="Garcia-Roldan A."/>
            <person name="Duran-Viseras A."/>
            <person name="de la Haba R.R."/>
            <person name="Corral P."/>
            <person name="Sanchez-Porro C."/>
            <person name="Ventosa A."/>
        </authorList>
    </citation>
    <scope>NUCLEOTIDE SEQUENCE</scope>
    <source>
        <strain evidence="5">F2-12</strain>
    </source>
</reference>
<evidence type="ECO:0000259" key="3">
    <source>
        <dbReference type="Pfam" id="PF26237"/>
    </source>
</evidence>
<dbReference type="AlphaFoldDB" id="A0A9R1CSE7"/>
<keyword evidence="6" id="KW-1185">Reference proteome</keyword>
<dbReference type="InterPro" id="IPR058775">
    <property type="entry name" value="DUF8054_M"/>
</dbReference>
<dbReference type="EMBL" id="JAHLKM010000004">
    <property type="protein sequence ID" value="MCQ4332841.1"/>
    <property type="molecule type" value="Genomic_DNA"/>
</dbReference>
<dbReference type="Proteomes" id="UP001139494">
    <property type="component" value="Unassembled WGS sequence"/>
</dbReference>
<dbReference type="Pfam" id="PF26238">
    <property type="entry name" value="DUF8054_M"/>
    <property type="match status" value="1"/>
</dbReference>
<organism evidence="5 6">
    <name type="scientific">Natronomonas aquatica</name>
    <dbReference type="NCBI Taxonomy" id="2841590"/>
    <lineage>
        <taxon>Archaea</taxon>
        <taxon>Methanobacteriati</taxon>
        <taxon>Methanobacteriota</taxon>
        <taxon>Stenosarchaea group</taxon>
        <taxon>Halobacteria</taxon>
        <taxon>Halobacteriales</taxon>
        <taxon>Natronomonadaceae</taxon>
        <taxon>Natronomonas</taxon>
    </lineage>
</organism>
<comment type="caution">
    <text evidence="5">The sequence shown here is derived from an EMBL/GenBank/DDBJ whole genome shotgun (WGS) entry which is preliminary data.</text>
</comment>
<evidence type="ECO:0000313" key="5">
    <source>
        <dbReference type="EMBL" id="MCQ4332841.1"/>
    </source>
</evidence>
<dbReference type="InterPro" id="IPR058674">
    <property type="entry name" value="DUF8054_N"/>
</dbReference>
<evidence type="ECO:0000259" key="4">
    <source>
        <dbReference type="Pfam" id="PF26238"/>
    </source>
</evidence>
<dbReference type="Pfam" id="PF26237">
    <property type="entry name" value="DUF8054_C"/>
    <property type="match status" value="1"/>
</dbReference>
<evidence type="ECO:0000256" key="1">
    <source>
        <dbReference type="SAM" id="MobiDB-lite"/>
    </source>
</evidence>
<name>A0A9R1CSE7_9EURY</name>
<evidence type="ECO:0000259" key="2">
    <source>
        <dbReference type="Pfam" id="PF26236"/>
    </source>
</evidence>
<accession>A0A9R1CSE7</accession>
<feature type="domain" description="DUF8054" evidence="4">
    <location>
        <begin position="123"/>
        <end position="252"/>
    </location>
</feature>
<dbReference type="InterPro" id="IPR058675">
    <property type="entry name" value="DUF8054_C"/>
</dbReference>
<dbReference type="RefSeq" id="WP_256028783.1">
    <property type="nucleotide sequence ID" value="NZ_JAHLKM010000004.1"/>
</dbReference>
<dbReference type="Pfam" id="PF26236">
    <property type="entry name" value="DUF8054_N"/>
    <property type="match status" value="1"/>
</dbReference>